<dbReference type="AlphaFoldDB" id="A0A8X6F3R9"/>
<proteinExistence type="predicted"/>
<keyword evidence="2" id="KW-1185">Reference proteome</keyword>
<reference evidence="1" key="1">
    <citation type="submission" date="2020-07" db="EMBL/GenBank/DDBJ databases">
        <title>Multicomponent nature underlies the extraordinary mechanical properties of spider dragline silk.</title>
        <authorList>
            <person name="Kono N."/>
            <person name="Nakamura H."/>
            <person name="Mori M."/>
            <person name="Yoshida Y."/>
            <person name="Ohtoshi R."/>
            <person name="Malay A.D."/>
            <person name="Moran D.A.P."/>
            <person name="Tomita M."/>
            <person name="Numata K."/>
            <person name="Arakawa K."/>
        </authorList>
    </citation>
    <scope>NUCLEOTIDE SEQUENCE</scope>
</reference>
<comment type="caution">
    <text evidence="1">The sequence shown here is derived from an EMBL/GenBank/DDBJ whole genome shotgun (WGS) entry which is preliminary data.</text>
</comment>
<evidence type="ECO:0000313" key="1">
    <source>
        <dbReference type="EMBL" id="GFQ70330.1"/>
    </source>
</evidence>
<protein>
    <submittedName>
        <fullName evidence="1">Uncharacterized protein</fullName>
    </submittedName>
</protein>
<dbReference type="EMBL" id="BMAO01010931">
    <property type="protein sequence ID" value="GFQ70330.1"/>
    <property type="molecule type" value="Genomic_DNA"/>
</dbReference>
<dbReference type="Proteomes" id="UP000887116">
    <property type="component" value="Unassembled WGS sequence"/>
</dbReference>
<accession>A0A8X6F3R9</accession>
<organism evidence="1 2">
    <name type="scientific">Trichonephila clavata</name>
    <name type="common">Joro spider</name>
    <name type="synonym">Nephila clavata</name>
    <dbReference type="NCBI Taxonomy" id="2740835"/>
    <lineage>
        <taxon>Eukaryota</taxon>
        <taxon>Metazoa</taxon>
        <taxon>Ecdysozoa</taxon>
        <taxon>Arthropoda</taxon>
        <taxon>Chelicerata</taxon>
        <taxon>Arachnida</taxon>
        <taxon>Araneae</taxon>
        <taxon>Araneomorphae</taxon>
        <taxon>Entelegynae</taxon>
        <taxon>Araneoidea</taxon>
        <taxon>Nephilidae</taxon>
        <taxon>Trichonephila</taxon>
    </lineage>
</organism>
<evidence type="ECO:0000313" key="2">
    <source>
        <dbReference type="Proteomes" id="UP000887116"/>
    </source>
</evidence>
<name>A0A8X6F3R9_TRICU</name>
<gene>
    <name evidence="1" type="ORF">TNCT_133091</name>
</gene>
<sequence>MRMLSEFRKCSSCDCDDVVCKGFGGPVPYKTLAEEEVEVEPVVTYNCDYRSPTQKGLRCHRITVHRIRVGRRTLDTHGRPLAKQKR</sequence>